<reference evidence="1 2" key="1">
    <citation type="submission" date="2019-03" db="EMBL/GenBank/DDBJ databases">
        <title>New insights into Acidothiobacillus thiooxidans sulfur metabolism through coupled gene expression, solution geochemistry, microscopy and spectroscopy analyses.</title>
        <authorList>
            <person name="Camacho D."/>
            <person name="Frazao R."/>
            <person name="Fouillen A."/>
            <person name="Nanci A."/>
            <person name="Lang B.F."/>
            <person name="Apte S.C."/>
            <person name="Baron C."/>
            <person name="Warren L.A."/>
        </authorList>
    </citation>
    <scope>NUCLEOTIDE SEQUENCE [LARGE SCALE GENOMIC DNA]</scope>
    <source>
        <strain evidence="1 2">ATCC 19377</strain>
    </source>
</reference>
<organism evidence="1 2">
    <name type="scientific">Acidithiobacillus thiooxidans ATCC 19377</name>
    <dbReference type="NCBI Taxonomy" id="637390"/>
    <lineage>
        <taxon>Bacteria</taxon>
        <taxon>Pseudomonadati</taxon>
        <taxon>Pseudomonadota</taxon>
        <taxon>Acidithiobacillia</taxon>
        <taxon>Acidithiobacillales</taxon>
        <taxon>Acidithiobacillaceae</taxon>
        <taxon>Acidithiobacillus</taxon>
    </lineage>
</organism>
<dbReference type="SUPFAM" id="SSF46894">
    <property type="entry name" value="C-terminal effector domain of the bipartite response regulators"/>
    <property type="match status" value="1"/>
</dbReference>
<evidence type="ECO:0000313" key="2">
    <source>
        <dbReference type="Proteomes" id="UP000315403"/>
    </source>
</evidence>
<proteinExistence type="predicted"/>
<dbReference type="EMBL" id="SZUV01000004">
    <property type="protein sequence ID" value="TQN49502.1"/>
    <property type="molecule type" value="Genomic_DNA"/>
</dbReference>
<evidence type="ECO:0000313" key="1">
    <source>
        <dbReference type="EMBL" id="TQN49502.1"/>
    </source>
</evidence>
<dbReference type="GO" id="GO:0003677">
    <property type="term" value="F:DNA binding"/>
    <property type="evidence" value="ECO:0007669"/>
    <property type="project" value="InterPro"/>
</dbReference>
<dbReference type="Gene3D" id="1.10.10.10">
    <property type="entry name" value="Winged helix-like DNA-binding domain superfamily/Winged helix DNA-binding domain"/>
    <property type="match status" value="1"/>
</dbReference>
<comment type="caution">
    <text evidence="1">The sequence shown here is derived from an EMBL/GenBank/DDBJ whole genome shotgun (WGS) entry which is preliminary data.</text>
</comment>
<dbReference type="InterPro" id="IPR016032">
    <property type="entry name" value="Sig_transdc_resp-reg_C-effctor"/>
</dbReference>
<dbReference type="AlphaFoldDB" id="A0A543PZK6"/>
<dbReference type="RefSeq" id="WP_142089826.1">
    <property type="nucleotide sequence ID" value="NZ_SZUV01000004.1"/>
</dbReference>
<dbReference type="GO" id="GO:0006355">
    <property type="term" value="P:regulation of DNA-templated transcription"/>
    <property type="evidence" value="ECO:0007669"/>
    <property type="project" value="InterPro"/>
</dbReference>
<gene>
    <name evidence="1" type="ORF">DLNHIDIE_03153</name>
</gene>
<name>A0A543PZK6_ACITH</name>
<accession>A0A543PZK6</accession>
<sequence>MIVPIAITALVHYKFLLGKFSSILGLNVFDRRKSNLNPKYCKTLIYQKEGKSHLDKLVDLVHPVKFVDQIGFLVTEITTWKPNVVVVLDFDQEIFHFFKEKHSMIKNVNTLFVAVCSKFDRILDIEAYDVGFYSLIEENNDYLLFLKLSGLLRRKASDMGNKLVLEDVLSIDPDMHRINIQGVNLHLSKNNFELFQYLAENYGRRLSPDEIAMVINGGKKKKSDGECDCRSYESLTEDA</sequence>
<protein>
    <submittedName>
        <fullName evidence="1">Uncharacterized protein</fullName>
    </submittedName>
</protein>
<dbReference type="InterPro" id="IPR036388">
    <property type="entry name" value="WH-like_DNA-bd_sf"/>
</dbReference>
<dbReference type="Proteomes" id="UP000315403">
    <property type="component" value="Unassembled WGS sequence"/>
</dbReference>